<proteinExistence type="predicted"/>
<dbReference type="InterPro" id="IPR003810">
    <property type="entry name" value="Mntp/YtaF"/>
</dbReference>
<dbReference type="OrthoDB" id="1679700at2"/>
<reference evidence="7" key="1">
    <citation type="submission" date="2014-12" db="EMBL/GenBank/DDBJ databases">
        <title>Genome sequence of Clostridium beijerinckii strain 59B.</title>
        <authorList>
            <person name="Little G.T."/>
            <person name="Minton N.P."/>
        </authorList>
    </citation>
    <scope>NUCLEOTIDE SEQUENCE [LARGE SCALE GENOMIC DNA]</scope>
    <source>
        <strain evidence="7">59B</strain>
    </source>
</reference>
<evidence type="ECO:0000313" key="6">
    <source>
        <dbReference type="EMBL" id="AJG97285.1"/>
    </source>
</evidence>
<evidence type="ECO:0000256" key="4">
    <source>
        <dbReference type="ARBA" id="ARBA00023136"/>
    </source>
</evidence>
<dbReference type="PANTHER" id="PTHR35529:SF1">
    <property type="entry name" value="MANGANESE EFFLUX PUMP MNTP-RELATED"/>
    <property type="match status" value="1"/>
</dbReference>
<dbReference type="PANTHER" id="PTHR35529">
    <property type="entry name" value="MANGANESE EFFLUX PUMP MNTP-RELATED"/>
    <property type="match status" value="1"/>
</dbReference>
<keyword evidence="2 5" id="KW-0812">Transmembrane</keyword>
<evidence type="ECO:0000256" key="3">
    <source>
        <dbReference type="ARBA" id="ARBA00022989"/>
    </source>
</evidence>
<dbReference type="Proteomes" id="UP000031866">
    <property type="component" value="Chromosome"/>
</dbReference>
<gene>
    <name evidence="6" type="ORF">LF65_00654</name>
</gene>
<feature type="transmembrane region" description="Helical" evidence="5">
    <location>
        <begin position="6"/>
        <end position="26"/>
    </location>
</feature>
<dbReference type="AlphaFoldDB" id="A0A0B5Q8M7"/>
<evidence type="ECO:0000313" key="7">
    <source>
        <dbReference type="Proteomes" id="UP000031866"/>
    </source>
</evidence>
<dbReference type="Pfam" id="PF02659">
    <property type="entry name" value="Mntp"/>
    <property type="match status" value="1"/>
</dbReference>
<evidence type="ECO:0000256" key="5">
    <source>
        <dbReference type="SAM" id="Phobius"/>
    </source>
</evidence>
<sequence>MDLYDIIIIGIALAMDAFGVTLGIGLNPRINRIHKIKFLLSFAFFQFLFTYVGGSLGYLFDTYITCIPSIAGGIIMAIVGILIIIDGFKEKETEILIKNTTCLILGISVSIDALVIGFTAFHEISYNLLLCVDSILIGLITLFTCTVGFFMCRYIKKIKFVTTYANFFGGIALIFFGFKMIFF</sequence>
<accession>A0A0B5Q8M7</accession>
<feature type="transmembrane region" description="Helical" evidence="5">
    <location>
        <begin position="127"/>
        <end position="152"/>
    </location>
</feature>
<evidence type="ECO:0000256" key="1">
    <source>
        <dbReference type="ARBA" id="ARBA00022475"/>
    </source>
</evidence>
<protein>
    <recommendedName>
        <fullName evidence="8">Manganese efflux pump MntP</fullName>
    </recommendedName>
</protein>
<feature type="transmembrane region" description="Helical" evidence="5">
    <location>
        <begin position="100"/>
        <end position="121"/>
    </location>
</feature>
<dbReference type="EMBL" id="CP010086">
    <property type="protein sequence ID" value="AJG97285.1"/>
    <property type="molecule type" value="Genomic_DNA"/>
</dbReference>
<evidence type="ECO:0000256" key="2">
    <source>
        <dbReference type="ARBA" id="ARBA00022692"/>
    </source>
</evidence>
<feature type="transmembrane region" description="Helical" evidence="5">
    <location>
        <begin position="164"/>
        <end position="182"/>
    </location>
</feature>
<keyword evidence="4 5" id="KW-0472">Membrane</keyword>
<dbReference type="KEGG" id="cbei:LF65_00654"/>
<dbReference type="STRING" id="1520.LF65_00654"/>
<keyword evidence="1" id="KW-1003">Cell membrane</keyword>
<name>A0A0B5Q8M7_CLOBE</name>
<dbReference type="RefSeq" id="WP_041894037.1">
    <property type="nucleotide sequence ID" value="NZ_CP010086.2"/>
</dbReference>
<evidence type="ECO:0008006" key="8">
    <source>
        <dbReference type="Google" id="ProtNLM"/>
    </source>
</evidence>
<feature type="transmembrane region" description="Helical" evidence="5">
    <location>
        <begin position="38"/>
        <end position="60"/>
    </location>
</feature>
<keyword evidence="3 5" id="KW-1133">Transmembrane helix</keyword>
<organism evidence="6 7">
    <name type="scientific">Clostridium beijerinckii</name>
    <name type="common">Clostridium MP</name>
    <dbReference type="NCBI Taxonomy" id="1520"/>
    <lineage>
        <taxon>Bacteria</taxon>
        <taxon>Bacillati</taxon>
        <taxon>Bacillota</taxon>
        <taxon>Clostridia</taxon>
        <taxon>Eubacteriales</taxon>
        <taxon>Clostridiaceae</taxon>
        <taxon>Clostridium</taxon>
    </lineage>
</organism>
<feature type="transmembrane region" description="Helical" evidence="5">
    <location>
        <begin position="66"/>
        <end position="88"/>
    </location>
</feature>